<dbReference type="CDD" id="cd17470">
    <property type="entry name" value="T3SS_Flik_C"/>
    <property type="match status" value="1"/>
</dbReference>
<dbReference type="PRINTS" id="PR01007">
    <property type="entry name" value="FLGHOOKFLIK"/>
</dbReference>
<dbReference type="AlphaFoldDB" id="A0A1I3A4T7"/>
<keyword evidence="6" id="KW-0966">Cell projection</keyword>
<comment type="function">
    <text evidence="1">Controls the length of the flagellar hook.</text>
</comment>
<evidence type="ECO:0000256" key="1">
    <source>
        <dbReference type="ARBA" id="ARBA00003944"/>
    </source>
</evidence>
<evidence type="ECO:0000256" key="3">
    <source>
        <dbReference type="ARBA" id="ARBA00022795"/>
    </source>
</evidence>
<protein>
    <submittedName>
        <fullName evidence="6">Flagellar hook-length control protein FliK</fullName>
    </submittedName>
</protein>
<feature type="domain" description="Flagellar hook-length control protein-like C-terminal" evidence="5">
    <location>
        <begin position="315"/>
        <end position="395"/>
    </location>
</feature>
<dbReference type="Gene3D" id="3.30.750.140">
    <property type="match status" value="1"/>
</dbReference>
<feature type="compositionally biased region" description="Basic and acidic residues" evidence="4">
    <location>
        <begin position="21"/>
        <end position="35"/>
    </location>
</feature>
<dbReference type="RefSeq" id="WP_092844616.1">
    <property type="nucleotide sequence ID" value="NZ_FOPY01000004.1"/>
</dbReference>
<dbReference type="Proteomes" id="UP000199040">
    <property type="component" value="Unassembled WGS sequence"/>
</dbReference>
<evidence type="ECO:0000256" key="4">
    <source>
        <dbReference type="SAM" id="MobiDB-lite"/>
    </source>
</evidence>
<evidence type="ECO:0000313" key="6">
    <source>
        <dbReference type="EMBL" id="SFH45028.1"/>
    </source>
</evidence>
<feature type="region of interest" description="Disordered" evidence="4">
    <location>
        <begin position="124"/>
        <end position="153"/>
    </location>
</feature>
<gene>
    <name evidence="6" type="ORF">SAMN04487959_104135</name>
</gene>
<organism evidence="6 7">
    <name type="scientific">Modicisalibacter xianhensis</name>
    <dbReference type="NCBI Taxonomy" id="442341"/>
    <lineage>
        <taxon>Bacteria</taxon>
        <taxon>Pseudomonadati</taxon>
        <taxon>Pseudomonadota</taxon>
        <taxon>Gammaproteobacteria</taxon>
        <taxon>Oceanospirillales</taxon>
        <taxon>Halomonadaceae</taxon>
        <taxon>Modicisalibacter</taxon>
    </lineage>
</organism>
<feature type="region of interest" description="Disordered" evidence="4">
    <location>
        <begin position="389"/>
        <end position="429"/>
    </location>
</feature>
<feature type="compositionally biased region" description="Polar residues" evidence="4">
    <location>
        <begin position="55"/>
        <end position="77"/>
    </location>
</feature>
<reference evidence="6 7" key="1">
    <citation type="submission" date="2016-10" db="EMBL/GenBank/DDBJ databases">
        <authorList>
            <person name="de Groot N.N."/>
        </authorList>
    </citation>
    <scope>NUCLEOTIDE SEQUENCE [LARGE SCALE GENOMIC DNA]</scope>
    <source>
        <strain evidence="6 7">CGMCC 1.6848</strain>
    </source>
</reference>
<dbReference type="InterPro" id="IPR052563">
    <property type="entry name" value="FliK"/>
</dbReference>
<dbReference type="EMBL" id="FOPY01000004">
    <property type="protein sequence ID" value="SFH45028.1"/>
    <property type="molecule type" value="Genomic_DNA"/>
</dbReference>
<name>A0A1I3A4T7_9GAMM</name>
<feature type="compositionally biased region" description="Basic and acidic residues" evidence="4">
    <location>
        <begin position="392"/>
        <end position="408"/>
    </location>
</feature>
<evidence type="ECO:0000256" key="2">
    <source>
        <dbReference type="ARBA" id="ARBA00009149"/>
    </source>
</evidence>
<dbReference type="PANTHER" id="PTHR37533">
    <property type="entry name" value="FLAGELLAR HOOK-LENGTH CONTROL PROTEIN"/>
    <property type="match status" value="1"/>
</dbReference>
<dbReference type="InterPro" id="IPR038610">
    <property type="entry name" value="FliK-like_C_sf"/>
</dbReference>
<dbReference type="PANTHER" id="PTHR37533:SF2">
    <property type="entry name" value="FLAGELLAR HOOK-LENGTH CONTROL PROTEIN"/>
    <property type="match status" value="1"/>
</dbReference>
<keyword evidence="3" id="KW-1005">Bacterial flagellum biogenesis</keyword>
<dbReference type="STRING" id="442341.SAMN04487959_104135"/>
<dbReference type="GO" id="GO:0044780">
    <property type="term" value="P:bacterial-type flagellum assembly"/>
    <property type="evidence" value="ECO:0007669"/>
    <property type="project" value="InterPro"/>
</dbReference>
<feature type="compositionally biased region" description="Polar residues" evidence="4">
    <location>
        <begin position="415"/>
        <end position="429"/>
    </location>
</feature>
<keyword evidence="6" id="KW-0969">Cilium</keyword>
<dbReference type="InterPro" id="IPR001635">
    <property type="entry name" value="Flag_hook_Flik"/>
</dbReference>
<sequence>MELSQLLAGSNAAASLPQTHADGKTGSKGDAEFARLFKQAGEAGKGKTTDAPTLASATGKTLLTEANTEAGVTTSPPSVRGDAKETDPAELSDTLLTQPGELAPLAQQVNQAIEGNLAENAQNEQLSQDAWRQGQAEPGDPVLGTLAPMPGSGDLADIRQRLDMIASAQRGDALPAQPGAALATNAAQLMTQVDARNASGERVMATADAQAAGLRHQQLTAQGMHTLTQQDAPVQPLTPAAPNFTDAIAAVAADEPALLSRHGPDPATNLGMPAATSPLGSTANGGNGIAPNAMPATPTLAAPLASAQWQQGLGQQLVALHQRGGQQVELHLHPAELGPLSISLKVDDQLAQAQFFSANPQVRAAVEQAIPQLREALEESGIQLGEAMVGEHQQRDESRDQSRGERAMAGRTGDSRLTSADESATAPRTTTIVLDDNAIDLYA</sequence>
<feature type="region of interest" description="Disordered" evidence="4">
    <location>
        <begin position="1"/>
        <end position="89"/>
    </location>
</feature>
<keyword evidence="6" id="KW-0282">Flagellum</keyword>
<proteinExistence type="inferred from homology"/>
<accession>A0A1I3A4T7</accession>
<dbReference type="Pfam" id="PF02120">
    <property type="entry name" value="Flg_hook"/>
    <property type="match status" value="1"/>
</dbReference>
<evidence type="ECO:0000259" key="5">
    <source>
        <dbReference type="Pfam" id="PF02120"/>
    </source>
</evidence>
<dbReference type="GO" id="GO:0009424">
    <property type="term" value="C:bacterial-type flagellum hook"/>
    <property type="evidence" value="ECO:0007669"/>
    <property type="project" value="InterPro"/>
</dbReference>
<dbReference type="InterPro" id="IPR021136">
    <property type="entry name" value="Flagellar_hook_control-like_C"/>
</dbReference>
<comment type="similarity">
    <text evidence="2">Belongs to the FliK family.</text>
</comment>
<evidence type="ECO:0000313" key="7">
    <source>
        <dbReference type="Proteomes" id="UP000199040"/>
    </source>
</evidence>
<keyword evidence="7" id="KW-1185">Reference proteome</keyword>